<dbReference type="Pfam" id="PF03184">
    <property type="entry name" value="DDE_1"/>
    <property type="match status" value="1"/>
</dbReference>
<name>A0A9P7FKW0_9AGAR</name>
<protein>
    <recommendedName>
        <fullName evidence="1">DDE-1 domain-containing protein</fullName>
    </recommendedName>
</protein>
<accession>A0A9P7FKW0</accession>
<reference evidence="2" key="1">
    <citation type="submission" date="2021-02" db="EMBL/GenBank/DDBJ databases">
        <authorList>
            <person name="Nieuwenhuis M."/>
            <person name="Van De Peppel L.J.J."/>
        </authorList>
    </citation>
    <scope>NUCLEOTIDE SEQUENCE</scope>
    <source>
        <strain evidence="2">D49</strain>
    </source>
</reference>
<dbReference type="GO" id="GO:0003676">
    <property type="term" value="F:nucleic acid binding"/>
    <property type="evidence" value="ECO:0007669"/>
    <property type="project" value="InterPro"/>
</dbReference>
<gene>
    <name evidence="2" type="ORF">H0H81_008493</name>
</gene>
<sequence length="78" mass="9120">MDGHETHETPNLQRVIYKHLDEEDLEIIIFCLPSKTTNKTQPLDVAVFAQVQNAWQNTCRQYAEKKMPTNRFTVIPAY</sequence>
<dbReference type="OrthoDB" id="2968364at2759"/>
<feature type="non-terminal residue" evidence="2">
    <location>
        <position position="78"/>
    </location>
</feature>
<reference evidence="2" key="2">
    <citation type="submission" date="2021-10" db="EMBL/GenBank/DDBJ databases">
        <title>Phylogenomics reveals ancestral predisposition of the termite-cultivated fungus Termitomyces towards a domesticated lifestyle.</title>
        <authorList>
            <person name="Auxier B."/>
            <person name="Grum-Grzhimaylo A."/>
            <person name="Cardenas M.E."/>
            <person name="Lodge J.D."/>
            <person name="Laessoe T."/>
            <person name="Pedersen O."/>
            <person name="Smith M.E."/>
            <person name="Kuyper T.W."/>
            <person name="Franco-Molano E.A."/>
            <person name="Baroni T.J."/>
            <person name="Aanen D.K."/>
        </authorList>
    </citation>
    <scope>NUCLEOTIDE SEQUENCE</scope>
    <source>
        <strain evidence="2">D49</strain>
    </source>
</reference>
<comment type="caution">
    <text evidence="2">The sequence shown here is derived from an EMBL/GenBank/DDBJ whole genome shotgun (WGS) entry which is preliminary data.</text>
</comment>
<evidence type="ECO:0000313" key="3">
    <source>
        <dbReference type="Proteomes" id="UP000717328"/>
    </source>
</evidence>
<dbReference type="Proteomes" id="UP000717328">
    <property type="component" value="Unassembled WGS sequence"/>
</dbReference>
<evidence type="ECO:0000313" key="2">
    <source>
        <dbReference type="EMBL" id="KAG5633354.1"/>
    </source>
</evidence>
<organism evidence="2 3">
    <name type="scientific">Sphagnurus paluster</name>
    <dbReference type="NCBI Taxonomy" id="117069"/>
    <lineage>
        <taxon>Eukaryota</taxon>
        <taxon>Fungi</taxon>
        <taxon>Dikarya</taxon>
        <taxon>Basidiomycota</taxon>
        <taxon>Agaricomycotina</taxon>
        <taxon>Agaricomycetes</taxon>
        <taxon>Agaricomycetidae</taxon>
        <taxon>Agaricales</taxon>
        <taxon>Tricholomatineae</taxon>
        <taxon>Lyophyllaceae</taxon>
        <taxon>Sphagnurus</taxon>
    </lineage>
</organism>
<dbReference type="EMBL" id="JABCKI010008075">
    <property type="protein sequence ID" value="KAG5633354.1"/>
    <property type="molecule type" value="Genomic_DNA"/>
</dbReference>
<dbReference type="InterPro" id="IPR004875">
    <property type="entry name" value="DDE_SF_endonuclease_dom"/>
</dbReference>
<proteinExistence type="predicted"/>
<keyword evidence="3" id="KW-1185">Reference proteome</keyword>
<dbReference type="AlphaFoldDB" id="A0A9P7FKW0"/>
<feature type="domain" description="DDE-1" evidence="1">
    <location>
        <begin position="1"/>
        <end position="66"/>
    </location>
</feature>
<evidence type="ECO:0000259" key="1">
    <source>
        <dbReference type="Pfam" id="PF03184"/>
    </source>
</evidence>